<organism evidence="2 3">
    <name type="scientific">Flavobacterium jejuense</name>
    <dbReference type="NCBI Taxonomy" id="1544455"/>
    <lineage>
        <taxon>Bacteria</taxon>
        <taxon>Pseudomonadati</taxon>
        <taxon>Bacteroidota</taxon>
        <taxon>Flavobacteriia</taxon>
        <taxon>Flavobacteriales</taxon>
        <taxon>Flavobacteriaceae</taxon>
        <taxon>Flavobacterium</taxon>
    </lineage>
</organism>
<feature type="transmembrane region" description="Helical" evidence="1">
    <location>
        <begin position="74"/>
        <end position="98"/>
    </location>
</feature>
<sequence length="100" mass="11254">MANKTSQHILSTSANLLGFCLIIITSLHLTNFAENSLVDEFTSLVALLLTISSIFSFISIKTENSKKEWLFENIADYLFLISLVGLFSITIFVTLSFWNK</sequence>
<keyword evidence="1" id="KW-0472">Membrane</keyword>
<reference evidence="3" key="1">
    <citation type="submission" date="2019-05" db="EMBL/GenBank/DDBJ databases">
        <title>Flavobacterium profundi sp. nov., isolated from a deep-sea seamount.</title>
        <authorList>
            <person name="Zhang D.-C."/>
        </authorList>
    </citation>
    <scope>NUCLEOTIDE SEQUENCE [LARGE SCALE GENOMIC DNA]</scope>
    <source>
        <strain evidence="3">EC11</strain>
    </source>
</reference>
<evidence type="ECO:0000313" key="3">
    <source>
        <dbReference type="Proteomes" id="UP000817854"/>
    </source>
</evidence>
<reference evidence="2 3" key="2">
    <citation type="submission" date="2020-02" db="EMBL/GenBank/DDBJ databases">
        <title>Flavobacterium profundi sp. nov., isolated from a deep-sea seamount.</title>
        <authorList>
            <person name="Zhang D.-C."/>
        </authorList>
    </citation>
    <scope>NUCLEOTIDE SEQUENCE [LARGE SCALE GENOMIC DNA]</scope>
    <source>
        <strain evidence="2 3">EC11</strain>
    </source>
</reference>
<gene>
    <name evidence="2" type="ORF">FIA58_009090</name>
</gene>
<evidence type="ECO:0000256" key="1">
    <source>
        <dbReference type="SAM" id="Phobius"/>
    </source>
</evidence>
<protein>
    <submittedName>
        <fullName evidence="2">Uncharacterized protein</fullName>
    </submittedName>
</protein>
<keyword evidence="3" id="KW-1185">Reference proteome</keyword>
<feature type="transmembrane region" description="Helical" evidence="1">
    <location>
        <begin position="12"/>
        <end position="29"/>
    </location>
</feature>
<name>A0ABX0ITH1_9FLAO</name>
<feature type="transmembrane region" description="Helical" evidence="1">
    <location>
        <begin position="41"/>
        <end position="62"/>
    </location>
</feature>
<dbReference type="RefSeq" id="WP_140962169.1">
    <property type="nucleotide sequence ID" value="NZ_VEVQ02000005.1"/>
</dbReference>
<accession>A0ABX0ITH1</accession>
<comment type="caution">
    <text evidence="2">The sequence shown here is derived from an EMBL/GenBank/DDBJ whole genome shotgun (WGS) entry which is preliminary data.</text>
</comment>
<keyword evidence="1" id="KW-0812">Transmembrane</keyword>
<evidence type="ECO:0000313" key="2">
    <source>
        <dbReference type="EMBL" id="NHN25828.1"/>
    </source>
</evidence>
<keyword evidence="1" id="KW-1133">Transmembrane helix</keyword>
<dbReference type="EMBL" id="VEVQ02000005">
    <property type="protein sequence ID" value="NHN25828.1"/>
    <property type="molecule type" value="Genomic_DNA"/>
</dbReference>
<proteinExistence type="predicted"/>
<dbReference type="Proteomes" id="UP000817854">
    <property type="component" value="Unassembled WGS sequence"/>
</dbReference>